<organism evidence="2 3">
    <name type="scientific">Desulfovibrio ferrophilus</name>
    <dbReference type="NCBI Taxonomy" id="241368"/>
    <lineage>
        <taxon>Bacteria</taxon>
        <taxon>Pseudomonadati</taxon>
        <taxon>Thermodesulfobacteriota</taxon>
        <taxon>Desulfovibrionia</taxon>
        <taxon>Desulfovibrionales</taxon>
        <taxon>Desulfovibrionaceae</taxon>
        <taxon>Desulfovibrio</taxon>
    </lineage>
</organism>
<dbReference type="OrthoDB" id="9848728at2"/>
<protein>
    <submittedName>
        <fullName evidence="2">GE13195</fullName>
    </submittedName>
</protein>
<keyword evidence="3" id="KW-1185">Reference proteome</keyword>
<gene>
    <name evidence="2" type="ORF">DFE_1961</name>
</gene>
<dbReference type="Proteomes" id="UP000269883">
    <property type="component" value="Chromosome"/>
</dbReference>
<name>A0A2Z6AZJ0_9BACT</name>
<dbReference type="EMBL" id="AP017378">
    <property type="protein sequence ID" value="BBD08687.1"/>
    <property type="molecule type" value="Genomic_DNA"/>
</dbReference>
<accession>A0A2Z6AZJ0</accession>
<evidence type="ECO:0000313" key="3">
    <source>
        <dbReference type="Proteomes" id="UP000269883"/>
    </source>
</evidence>
<evidence type="ECO:0000313" key="2">
    <source>
        <dbReference type="EMBL" id="BBD08687.1"/>
    </source>
</evidence>
<dbReference type="RefSeq" id="WP_126378996.1">
    <property type="nucleotide sequence ID" value="NZ_AP017378.1"/>
</dbReference>
<evidence type="ECO:0000256" key="1">
    <source>
        <dbReference type="SAM" id="MobiDB-lite"/>
    </source>
</evidence>
<sequence length="121" mass="13659">MNLIERFRLTKQLHDQVEISGESVDAVLRSWSEKDYKSLCDYIMQCEGVVPKYVERLAALTGLESKTVVMEIIGVQYAGSGAMSGDNDSQDDQLSGVYLPEDTQEKDAFLKSLVQDQQRFM</sequence>
<dbReference type="AlphaFoldDB" id="A0A2Z6AZJ0"/>
<dbReference type="KEGG" id="dfl:DFE_1961"/>
<proteinExistence type="predicted"/>
<reference evidence="2 3" key="1">
    <citation type="journal article" date="2018" name="Sci. Adv.">
        <title>Multi-heme cytochromes provide a pathway for survival in energy-limited environments.</title>
        <authorList>
            <person name="Deng X."/>
            <person name="Dohmae N."/>
            <person name="Nealson K.H."/>
            <person name="Hashimoto K."/>
            <person name="Okamoto A."/>
        </authorList>
    </citation>
    <scope>NUCLEOTIDE SEQUENCE [LARGE SCALE GENOMIC DNA]</scope>
    <source>
        <strain evidence="2 3">IS5</strain>
    </source>
</reference>
<feature type="region of interest" description="Disordered" evidence="1">
    <location>
        <begin position="81"/>
        <end position="101"/>
    </location>
</feature>